<dbReference type="InterPro" id="IPR007829">
    <property type="entry name" value="TM2"/>
</dbReference>
<evidence type="ECO:0000256" key="4">
    <source>
        <dbReference type="ARBA" id="ARBA00023136"/>
    </source>
</evidence>
<feature type="domain" description="TM2" evidence="6">
    <location>
        <begin position="2"/>
        <end position="54"/>
    </location>
</feature>
<feature type="transmembrane region" description="Helical" evidence="5">
    <location>
        <begin position="31"/>
        <end position="51"/>
    </location>
</feature>
<dbReference type="Proteomes" id="UP001174909">
    <property type="component" value="Unassembled WGS sequence"/>
</dbReference>
<keyword evidence="8" id="KW-1185">Reference proteome</keyword>
<evidence type="ECO:0000256" key="2">
    <source>
        <dbReference type="ARBA" id="ARBA00022692"/>
    </source>
</evidence>
<dbReference type="EMBL" id="CASHTH010003162">
    <property type="protein sequence ID" value="CAI8041095.1"/>
    <property type="molecule type" value="Genomic_DNA"/>
</dbReference>
<gene>
    <name evidence="7" type="ORF">GBAR_LOCUS22835</name>
</gene>
<dbReference type="GO" id="GO:0016020">
    <property type="term" value="C:membrane"/>
    <property type="evidence" value="ECO:0007669"/>
    <property type="project" value="UniProtKB-SubCell"/>
</dbReference>
<evidence type="ECO:0000259" key="6">
    <source>
        <dbReference type="Pfam" id="PF05154"/>
    </source>
</evidence>
<proteinExistence type="predicted"/>
<keyword evidence="4 5" id="KW-0472">Membrane</keyword>
<sequence length="69" mass="7457">MKDKTTAALLAFFLGGFGVHKFYLGEKGGVLRIILTCTLIGAPISGVMALIDFIKLLTMSQADFDAQYN</sequence>
<reference evidence="7" key="1">
    <citation type="submission" date="2023-03" db="EMBL/GenBank/DDBJ databases">
        <authorList>
            <person name="Steffen K."/>
            <person name="Cardenas P."/>
        </authorList>
    </citation>
    <scope>NUCLEOTIDE SEQUENCE</scope>
</reference>
<evidence type="ECO:0000256" key="3">
    <source>
        <dbReference type="ARBA" id="ARBA00022989"/>
    </source>
</evidence>
<keyword evidence="2 5" id="KW-0812">Transmembrane</keyword>
<evidence type="ECO:0000313" key="7">
    <source>
        <dbReference type="EMBL" id="CAI8041095.1"/>
    </source>
</evidence>
<keyword evidence="3 5" id="KW-1133">Transmembrane helix</keyword>
<dbReference type="AlphaFoldDB" id="A0AA35X7J2"/>
<accession>A0AA35X7J2</accession>
<organism evidence="7 8">
    <name type="scientific">Geodia barretti</name>
    <name type="common">Barrett's horny sponge</name>
    <dbReference type="NCBI Taxonomy" id="519541"/>
    <lineage>
        <taxon>Eukaryota</taxon>
        <taxon>Metazoa</taxon>
        <taxon>Porifera</taxon>
        <taxon>Demospongiae</taxon>
        <taxon>Heteroscleromorpha</taxon>
        <taxon>Tetractinellida</taxon>
        <taxon>Astrophorina</taxon>
        <taxon>Geodiidae</taxon>
        <taxon>Geodia</taxon>
    </lineage>
</organism>
<dbReference type="Pfam" id="PF05154">
    <property type="entry name" value="TM2"/>
    <property type="match status" value="1"/>
</dbReference>
<comment type="subcellular location">
    <subcellularLocation>
        <location evidence="1">Membrane</location>
        <topology evidence="1">Multi-pass membrane protein</topology>
    </subcellularLocation>
</comment>
<name>A0AA35X7J2_GEOBA</name>
<protein>
    <submittedName>
        <fullName evidence="7">Uncharacterized membrane protein YozV</fullName>
    </submittedName>
</protein>
<evidence type="ECO:0000256" key="5">
    <source>
        <dbReference type="SAM" id="Phobius"/>
    </source>
</evidence>
<evidence type="ECO:0000313" key="8">
    <source>
        <dbReference type="Proteomes" id="UP001174909"/>
    </source>
</evidence>
<comment type="caution">
    <text evidence="7">The sequence shown here is derived from an EMBL/GenBank/DDBJ whole genome shotgun (WGS) entry which is preliminary data.</text>
</comment>
<evidence type="ECO:0000256" key="1">
    <source>
        <dbReference type="ARBA" id="ARBA00004141"/>
    </source>
</evidence>